<feature type="transmembrane region" description="Helical" evidence="4">
    <location>
        <begin position="275"/>
        <end position="296"/>
    </location>
</feature>
<feature type="transmembrane region" description="Helical" evidence="4">
    <location>
        <begin position="107"/>
        <end position="125"/>
    </location>
</feature>
<organism evidence="5">
    <name type="scientific">Acidithiobacillus ferrivorans</name>
    <dbReference type="NCBI Taxonomy" id="160808"/>
    <lineage>
        <taxon>Bacteria</taxon>
        <taxon>Pseudomonadati</taxon>
        <taxon>Pseudomonadota</taxon>
        <taxon>Acidithiobacillia</taxon>
        <taxon>Acidithiobacillales</taxon>
        <taxon>Acidithiobacillaceae</taxon>
        <taxon>Acidithiobacillus</taxon>
    </lineage>
</organism>
<feature type="transmembrane region" description="Helical" evidence="4">
    <location>
        <begin position="341"/>
        <end position="362"/>
    </location>
</feature>
<reference evidence="5" key="2">
    <citation type="submission" date="2014-07" db="EMBL/GenBank/DDBJ databases">
        <title>Initial genome analysis of the psychrotolerant acidophile Acidithiobacillus ferrivorans CF27: insights into iron and sulfur oxidation pathways and into biofilm formation.</title>
        <authorList>
            <person name="Talla E."/>
            <person name="Hedrich S."/>
            <person name="Mangenot S."/>
            <person name="Ji B."/>
            <person name="Johnson D.B."/>
            <person name="Barbe V."/>
            <person name="Bonnefoy V."/>
        </authorList>
    </citation>
    <scope>NUCLEOTIDE SEQUENCE [LARGE SCALE GENOMIC DNA]</scope>
    <source>
        <strain evidence="5">CF27</strain>
    </source>
</reference>
<dbReference type="RefSeq" id="WP_035192772.1">
    <property type="nucleotide sequence ID" value="NZ_CCCS020000035.1"/>
</dbReference>
<evidence type="ECO:0000256" key="2">
    <source>
        <dbReference type="ARBA" id="ARBA00022989"/>
    </source>
</evidence>
<evidence type="ECO:0000256" key="4">
    <source>
        <dbReference type="SAM" id="Phobius"/>
    </source>
</evidence>
<dbReference type="EMBL" id="CCCS020000035">
    <property type="protein sequence ID" value="CDQ10309.1"/>
    <property type="molecule type" value="Genomic_DNA"/>
</dbReference>
<evidence type="ECO:0000313" key="8">
    <source>
        <dbReference type="Proteomes" id="UP000193925"/>
    </source>
</evidence>
<accession>A0A060UUQ4</accession>
<dbReference type="PANTHER" id="PTHR23518">
    <property type="entry name" value="C-METHYLTRANSFERASE"/>
    <property type="match status" value="1"/>
</dbReference>
<feature type="transmembrane region" description="Helical" evidence="4">
    <location>
        <begin position="368"/>
        <end position="391"/>
    </location>
</feature>
<reference evidence="6 9" key="4">
    <citation type="submission" date="2020-07" db="EMBL/GenBank/DDBJ databases">
        <title>Complete genome sequence analysis of Acidithiobacillus ferrivorans XJFY6S-08 reveals extreme environmental adaptation to alpine acid mine drainage.</title>
        <authorList>
            <person name="Yan L."/>
            <person name="Ni Y."/>
        </authorList>
    </citation>
    <scope>NUCLEOTIDE SEQUENCE [LARGE SCALE GENOMIC DNA]</scope>
    <source>
        <strain evidence="6 9">XJFY6S-08</strain>
    </source>
</reference>
<feature type="transmembrane region" description="Helical" evidence="4">
    <location>
        <begin position="403"/>
        <end position="422"/>
    </location>
</feature>
<dbReference type="EMBL" id="LT841305">
    <property type="protein sequence ID" value="SMH64336.1"/>
    <property type="molecule type" value="Genomic_DNA"/>
</dbReference>
<dbReference type="Proteomes" id="UP000595420">
    <property type="component" value="Chromosome"/>
</dbReference>
<keyword evidence="1 4" id="KW-0812">Transmembrane</keyword>
<dbReference type="AlphaFoldDB" id="A0A060UUQ4"/>
<name>A0A060UUQ4_9PROT</name>
<evidence type="ECO:0000313" key="7">
    <source>
        <dbReference type="EMBL" id="SMH64336.1"/>
    </source>
</evidence>
<feature type="transmembrane region" description="Helical" evidence="4">
    <location>
        <begin position="166"/>
        <end position="187"/>
    </location>
</feature>
<feature type="transmembrane region" description="Helical" evidence="4">
    <location>
        <begin position="43"/>
        <end position="70"/>
    </location>
</feature>
<evidence type="ECO:0000256" key="3">
    <source>
        <dbReference type="ARBA" id="ARBA00023136"/>
    </source>
</evidence>
<dbReference type="PANTHER" id="PTHR23518:SF2">
    <property type="entry name" value="MAJOR FACILITATOR SUPERFAMILY TRANSPORTER"/>
    <property type="match status" value="1"/>
</dbReference>
<dbReference type="Gene3D" id="1.20.1250.20">
    <property type="entry name" value="MFS general substrate transporter like domains"/>
    <property type="match status" value="1"/>
</dbReference>
<evidence type="ECO:0000313" key="9">
    <source>
        <dbReference type="Proteomes" id="UP000595420"/>
    </source>
</evidence>
<gene>
    <name evidence="7" type="ORF">AFERRI_10369</name>
    <name evidence="5" type="ORF">AFERRI_400090</name>
    <name evidence="6" type="ORF">H2515_07525</name>
</gene>
<dbReference type="EMBL" id="CP059488">
    <property type="protein sequence ID" value="QQD74055.1"/>
    <property type="molecule type" value="Genomic_DNA"/>
</dbReference>
<protein>
    <submittedName>
        <fullName evidence="6">MFS transporter</fullName>
    </submittedName>
    <submittedName>
        <fullName evidence="5">Major facilitator superfamily MFS_1</fullName>
    </submittedName>
</protein>
<feature type="transmembrane region" description="Helical" evidence="4">
    <location>
        <begin position="428"/>
        <end position="448"/>
    </location>
</feature>
<keyword evidence="3 4" id="KW-0472">Membrane</keyword>
<feature type="transmembrane region" description="Helical" evidence="4">
    <location>
        <begin position="193"/>
        <end position="210"/>
    </location>
</feature>
<reference evidence="7 8" key="3">
    <citation type="submission" date="2017-03" db="EMBL/GenBank/DDBJ databases">
        <authorList>
            <person name="Regsiter A."/>
            <person name="William W."/>
        </authorList>
    </citation>
    <scope>NUCLEOTIDE SEQUENCE [LARGE SCALE GENOMIC DNA]</scope>
    <source>
        <strain evidence="7">PRJEB5721</strain>
    </source>
</reference>
<proteinExistence type="predicted"/>
<feature type="transmembrane region" description="Helical" evidence="4">
    <location>
        <begin position="131"/>
        <end position="154"/>
    </location>
</feature>
<keyword evidence="2 4" id="KW-1133">Transmembrane helix</keyword>
<dbReference type="Proteomes" id="UP000193925">
    <property type="component" value="Chromosome AFERRI"/>
</dbReference>
<evidence type="ECO:0000313" key="5">
    <source>
        <dbReference type="EMBL" id="CDQ10309.1"/>
    </source>
</evidence>
<reference evidence="5" key="1">
    <citation type="submission" date="2014-03" db="EMBL/GenBank/DDBJ databases">
        <authorList>
            <person name="Genoscope - CEA"/>
        </authorList>
    </citation>
    <scope>NUCLEOTIDE SEQUENCE [LARGE SCALE GENOMIC DNA]</scope>
    <source>
        <strain evidence="5">CF27</strain>
    </source>
</reference>
<feature type="transmembrane region" description="Helical" evidence="4">
    <location>
        <begin position="308"/>
        <end position="329"/>
    </location>
</feature>
<keyword evidence="8" id="KW-1185">Reference proteome</keyword>
<dbReference type="Pfam" id="PF07690">
    <property type="entry name" value="MFS_1"/>
    <property type="match status" value="1"/>
</dbReference>
<dbReference type="InterPro" id="IPR036259">
    <property type="entry name" value="MFS_trans_sf"/>
</dbReference>
<evidence type="ECO:0000256" key="1">
    <source>
        <dbReference type="ARBA" id="ARBA00022692"/>
    </source>
</evidence>
<dbReference type="InterPro" id="IPR011701">
    <property type="entry name" value="MFS"/>
</dbReference>
<dbReference type="SUPFAM" id="SSF103473">
    <property type="entry name" value="MFS general substrate transporter"/>
    <property type="match status" value="1"/>
</dbReference>
<dbReference type="GO" id="GO:0022857">
    <property type="term" value="F:transmembrane transporter activity"/>
    <property type="evidence" value="ECO:0007669"/>
    <property type="project" value="InterPro"/>
</dbReference>
<sequence length="473" mass="50676">MADTRNSGTIMGDKAIAARIQQTREHLDRWRAILKEPERWVSVWFLAYALLGAVSSGLLPILLPLMIVALTNHLSWVAYVMGGFNLGLLTSPLWGILADRKQLHRPIFFGGFLVLSLALAVMPFLPGIFTWSGLSLLAGAGTSAVATMASLFIVEFDPQNEWEPRLGWLQTFNGGGQVGGLLLAGIFVSNFKAGLICSALALIPAIWLGAKGLPTAAKHYGWAADVGDHMRRDLDWRFLANFGRPELLGGGLLRFSHHLSLRGARRLGDVLHTRFGRFLLSWFAVAFGVAAFFAYFPVAMQKAYSVAPALTSSVYAMAAAIALVLYSVGGQLSGRFGAGRVYRWSLILRFLGFGLLLLVFFLPVPKTLTALAGFVLIVIAWPLQSISGTTLTARLTPVSQGAAMGLFNASGAVATVVGTFLGGPLVQFIGYPSLSAMALLGILIGWLMGHGLQAPSAAPAHPDDLTAQKTQQS</sequence>
<evidence type="ECO:0000313" key="6">
    <source>
        <dbReference type="EMBL" id="QQD74055.1"/>
    </source>
</evidence>
<feature type="transmembrane region" description="Helical" evidence="4">
    <location>
        <begin position="76"/>
        <end position="95"/>
    </location>
</feature>